<dbReference type="EMBL" id="JBBWUH010000014">
    <property type="protein sequence ID" value="KAK8152601.1"/>
    <property type="molecule type" value="Genomic_DNA"/>
</dbReference>
<feature type="repeat" description="ANK" evidence="3">
    <location>
        <begin position="107"/>
        <end position="138"/>
    </location>
</feature>
<accession>A0ABR1XFX3</accession>
<dbReference type="PROSITE" id="PS50088">
    <property type="entry name" value="ANK_REPEAT"/>
    <property type="match status" value="4"/>
</dbReference>
<feature type="repeat" description="ANK" evidence="3">
    <location>
        <begin position="78"/>
        <end position="106"/>
    </location>
</feature>
<protein>
    <submittedName>
        <fullName evidence="4">Ankyrin repeat-containing domain protein</fullName>
    </submittedName>
</protein>
<comment type="caution">
    <text evidence="4">The sequence shown here is derived from an EMBL/GenBank/DDBJ whole genome shotgun (WGS) entry which is preliminary data.</text>
</comment>
<reference evidence="4 5" key="1">
    <citation type="journal article" date="2022" name="G3 (Bethesda)">
        <title>Enemy or ally: a genomic approach to elucidate the lifestyle of Phyllosticta citrichinaensis.</title>
        <authorList>
            <person name="Buijs V.A."/>
            <person name="Groenewald J.Z."/>
            <person name="Haridas S."/>
            <person name="LaButti K.M."/>
            <person name="Lipzen A."/>
            <person name="Martin F.M."/>
            <person name="Barry K."/>
            <person name="Grigoriev I.V."/>
            <person name="Crous P.W."/>
            <person name="Seidl M.F."/>
        </authorList>
    </citation>
    <scope>NUCLEOTIDE SEQUENCE [LARGE SCALE GENOMIC DNA]</scope>
    <source>
        <strain evidence="4 5">CBS 129764</strain>
    </source>
</reference>
<evidence type="ECO:0000256" key="2">
    <source>
        <dbReference type="ARBA" id="ARBA00023043"/>
    </source>
</evidence>
<dbReference type="SMART" id="SM00248">
    <property type="entry name" value="ANK"/>
    <property type="match status" value="6"/>
</dbReference>
<sequence length="290" mass="32547">MDTLLRRNALYLCSKDRSSGTQIAKAIIAHGARVNMSDRDGYTPLWMGIKYSNTTFVQTLLDNGADINSARTSSIDPPLVQAVRIRNIEIVQVLLKNGAQVNEPNELTSTPLHYAAGRDLAIVEVLLENGADINVRDMGQLTPLHRAVGPVTSMVTNRELHKIVRLLLKQRADVSARDLLLMTPLHIAAARGDVELVKILLAYKADVDARDVRGWTARGLAEKFGRKRIFEILPESDNFPGDQGAQPILDEDTKWDIIKFEEGMSKFVRVSDYHENRRRRLGRTSRERVT</sequence>
<feature type="repeat" description="ANK" evidence="3">
    <location>
        <begin position="40"/>
        <end position="72"/>
    </location>
</feature>
<proteinExistence type="predicted"/>
<dbReference type="InterPro" id="IPR002110">
    <property type="entry name" value="Ankyrin_rpt"/>
</dbReference>
<evidence type="ECO:0000313" key="4">
    <source>
        <dbReference type="EMBL" id="KAK8152601.1"/>
    </source>
</evidence>
<keyword evidence="5" id="KW-1185">Reference proteome</keyword>
<dbReference type="PROSITE" id="PS50297">
    <property type="entry name" value="ANK_REP_REGION"/>
    <property type="match status" value="3"/>
</dbReference>
<dbReference type="PANTHER" id="PTHR24171:SF10">
    <property type="entry name" value="ANKYRIN REPEAT DOMAIN-CONTAINING PROTEIN 29-LIKE"/>
    <property type="match status" value="1"/>
</dbReference>
<dbReference type="Pfam" id="PF12796">
    <property type="entry name" value="Ank_2"/>
    <property type="match status" value="3"/>
</dbReference>
<organism evidence="4 5">
    <name type="scientific">Phyllosticta citrichinensis</name>
    <dbReference type="NCBI Taxonomy" id="1130410"/>
    <lineage>
        <taxon>Eukaryota</taxon>
        <taxon>Fungi</taxon>
        <taxon>Dikarya</taxon>
        <taxon>Ascomycota</taxon>
        <taxon>Pezizomycotina</taxon>
        <taxon>Dothideomycetes</taxon>
        <taxon>Dothideomycetes incertae sedis</taxon>
        <taxon>Botryosphaeriales</taxon>
        <taxon>Phyllostictaceae</taxon>
        <taxon>Phyllosticta</taxon>
    </lineage>
</organism>
<dbReference type="SUPFAM" id="SSF48403">
    <property type="entry name" value="Ankyrin repeat"/>
    <property type="match status" value="1"/>
</dbReference>
<feature type="repeat" description="ANK" evidence="3">
    <location>
        <begin position="180"/>
        <end position="212"/>
    </location>
</feature>
<dbReference type="PANTHER" id="PTHR24171">
    <property type="entry name" value="ANKYRIN REPEAT DOMAIN-CONTAINING PROTEIN 39-RELATED"/>
    <property type="match status" value="1"/>
</dbReference>
<evidence type="ECO:0000313" key="5">
    <source>
        <dbReference type="Proteomes" id="UP001456524"/>
    </source>
</evidence>
<gene>
    <name evidence="4" type="ORF">IWX90DRAFT_409810</name>
</gene>
<keyword evidence="2 3" id="KW-0040">ANK repeat</keyword>
<dbReference type="InterPro" id="IPR036770">
    <property type="entry name" value="Ankyrin_rpt-contain_sf"/>
</dbReference>
<name>A0ABR1XFX3_9PEZI</name>
<evidence type="ECO:0000256" key="1">
    <source>
        <dbReference type="ARBA" id="ARBA00022737"/>
    </source>
</evidence>
<keyword evidence="1" id="KW-0677">Repeat</keyword>
<dbReference type="Proteomes" id="UP001456524">
    <property type="component" value="Unassembled WGS sequence"/>
</dbReference>
<dbReference type="Gene3D" id="1.25.40.20">
    <property type="entry name" value="Ankyrin repeat-containing domain"/>
    <property type="match status" value="3"/>
</dbReference>
<evidence type="ECO:0000256" key="3">
    <source>
        <dbReference type="PROSITE-ProRule" id="PRU00023"/>
    </source>
</evidence>